<dbReference type="Gene3D" id="3.40.50.150">
    <property type="entry name" value="Vaccinia Virus protein VP39"/>
    <property type="match status" value="1"/>
</dbReference>
<dbReference type="Pfam" id="PF09445">
    <property type="entry name" value="Methyltransf_15"/>
    <property type="match status" value="1"/>
</dbReference>
<dbReference type="InterPro" id="IPR029063">
    <property type="entry name" value="SAM-dependent_MTases_sf"/>
</dbReference>
<proteinExistence type="predicted"/>
<dbReference type="GO" id="GO:0071164">
    <property type="term" value="F:RNA cap trimethylguanosine synthase activity"/>
    <property type="evidence" value="ECO:0007669"/>
    <property type="project" value="TreeGrafter"/>
</dbReference>
<evidence type="ECO:0000313" key="1">
    <source>
        <dbReference type="EMBL" id="QHU35944.1"/>
    </source>
</evidence>
<reference evidence="1" key="1">
    <citation type="journal article" date="2020" name="Nature">
        <title>Giant virus diversity and host interactions through global metagenomics.</title>
        <authorList>
            <person name="Schulz F."/>
            <person name="Roux S."/>
            <person name="Paez-Espino D."/>
            <person name="Jungbluth S."/>
            <person name="Walsh D.A."/>
            <person name="Denef V.J."/>
            <person name="McMahon K.D."/>
            <person name="Konstantinidis K.T."/>
            <person name="Eloe-Fadrosh E.A."/>
            <person name="Kyrpides N.C."/>
            <person name="Woyke T."/>
        </authorList>
    </citation>
    <scope>NUCLEOTIDE SEQUENCE</scope>
    <source>
        <strain evidence="1">GVMAG-S-1035085-51</strain>
    </source>
</reference>
<dbReference type="PANTHER" id="PTHR14741">
    <property type="entry name" value="S-ADENOSYLMETHIONINE-DEPENDENT METHYLTRANSFERASE RELATED"/>
    <property type="match status" value="1"/>
</dbReference>
<dbReference type="InterPro" id="IPR019012">
    <property type="entry name" value="RNA_cap_Gua-N2-MeTrfase"/>
</dbReference>
<organism evidence="1">
    <name type="scientific">viral metagenome</name>
    <dbReference type="NCBI Taxonomy" id="1070528"/>
    <lineage>
        <taxon>unclassified sequences</taxon>
        <taxon>metagenomes</taxon>
        <taxon>organismal metagenomes</taxon>
    </lineage>
</organism>
<dbReference type="PANTHER" id="PTHR14741:SF32">
    <property type="entry name" value="TRIMETHYLGUANOSINE SYNTHASE"/>
    <property type="match status" value="1"/>
</dbReference>
<dbReference type="SUPFAM" id="SSF53335">
    <property type="entry name" value="S-adenosyl-L-methionine-dependent methyltransferases"/>
    <property type="match status" value="1"/>
</dbReference>
<dbReference type="EMBL" id="MN740616">
    <property type="protein sequence ID" value="QHU35944.1"/>
    <property type="molecule type" value="Genomic_DNA"/>
</dbReference>
<evidence type="ECO:0008006" key="2">
    <source>
        <dbReference type="Google" id="ProtNLM"/>
    </source>
</evidence>
<dbReference type="CDD" id="cd02440">
    <property type="entry name" value="AdoMet_MTases"/>
    <property type="match status" value="1"/>
</dbReference>
<name>A0A6C0M284_9ZZZZ</name>
<protein>
    <recommendedName>
        <fullName evidence="2">Trimethylguanosine synthase</fullName>
    </recommendedName>
</protein>
<sequence length="201" mass="23370">MNQSNYAYKFFPLIEDELRSKLLIDDVGMYSVSTPKKADIISRIISDSIQKRINPKKVVITDAMAGVGGNVISFSHQFGHVTAIELDHTRFKCMINNTRLFKCNNVSALQCNYLDIFTKLKQDIIFLDPPWGGKTYKEHEKVELYIGKYHLYEFCQLIINQNCCKILVLKLPINFNLESLTGFRKMKIYDLRKMILVLIYK</sequence>
<dbReference type="PROSITE" id="PS00092">
    <property type="entry name" value="N6_MTASE"/>
    <property type="match status" value="1"/>
</dbReference>
<dbReference type="GO" id="GO:0003676">
    <property type="term" value="F:nucleic acid binding"/>
    <property type="evidence" value="ECO:0007669"/>
    <property type="project" value="InterPro"/>
</dbReference>
<accession>A0A6C0M284</accession>
<dbReference type="GO" id="GO:0005634">
    <property type="term" value="C:nucleus"/>
    <property type="evidence" value="ECO:0007669"/>
    <property type="project" value="TreeGrafter"/>
</dbReference>
<dbReference type="AlphaFoldDB" id="A0A6C0M284"/>
<dbReference type="InterPro" id="IPR002052">
    <property type="entry name" value="DNA_methylase_N6_adenine_CS"/>
</dbReference>